<dbReference type="PANTHER" id="PTHR11101:SF80">
    <property type="entry name" value="PHOSPHATE TRANSPORTER"/>
    <property type="match status" value="1"/>
</dbReference>
<evidence type="ECO:0000313" key="7">
    <source>
        <dbReference type="EMBL" id="SDK37501.1"/>
    </source>
</evidence>
<proteinExistence type="inferred from homology"/>
<dbReference type="GO" id="GO:0035435">
    <property type="term" value="P:phosphate ion transmembrane transport"/>
    <property type="evidence" value="ECO:0007669"/>
    <property type="project" value="TreeGrafter"/>
</dbReference>
<accession>A0A1G9BDC4</accession>
<feature type="transmembrane region" description="Helical" evidence="6">
    <location>
        <begin position="65"/>
        <end position="90"/>
    </location>
</feature>
<dbReference type="Proteomes" id="UP000199382">
    <property type="component" value="Unassembled WGS sequence"/>
</dbReference>
<feature type="transmembrane region" description="Helical" evidence="6">
    <location>
        <begin position="266"/>
        <end position="289"/>
    </location>
</feature>
<keyword evidence="4 6" id="KW-1133">Transmembrane helix</keyword>
<keyword evidence="8" id="KW-1185">Reference proteome</keyword>
<keyword evidence="2 6" id="KW-0813">Transport</keyword>
<feature type="transmembrane region" description="Helical" evidence="6">
    <location>
        <begin position="385"/>
        <end position="404"/>
    </location>
</feature>
<name>A0A1G9BDC4_9RHOB</name>
<evidence type="ECO:0000256" key="6">
    <source>
        <dbReference type="RuleBase" id="RU363058"/>
    </source>
</evidence>
<evidence type="ECO:0000256" key="2">
    <source>
        <dbReference type="ARBA" id="ARBA00022448"/>
    </source>
</evidence>
<dbReference type="PANTHER" id="PTHR11101">
    <property type="entry name" value="PHOSPHATE TRANSPORTER"/>
    <property type="match status" value="1"/>
</dbReference>
<evidence type="ECO:0000256" key="3">
    <source>
        <dbReference type="ARBA" id="ARBA00022692"/>
    </source>
</evidence>
<feature type="transmembrane region" description="Helical" evidence="6">
    <location>
        <begin position="499"/>
        <end position="524"/>
    </location>
</feature>
<feature type="transmembrane region" description="Helical" evidence="6">
    <location>
        <begin position="206"/>
        <end position="224"/>
    </location>
</feature>
<keyword evidence="3 6" id="KW-0812">Transmembrane</keyword>
<gene>
    <name evidence="7" type="ORF">SAMN04488026_103923</name>
</gene>
<reference evidence="7 8" key="1">
    <citation type="submission" date="2016-10" db="EMBL/GenBank/DDBJ databases">
        <authorList>
            <person name="de Groot N.N."/>
        </authorList>
    </citation>
    <scope>NUCLEOTIDE SEQUENCE [LARGE SCALE GENOMIC DNA]</scope>
    <source>
        <strain evidence="7 8">DSM 25294</strain>
    </source>
</reference>
<dbReference type="AlphaFoldDB" id="A0A1G9BDC4"/>
<feature type="transmembrane region" description="Helical" evidence="6">
    <location>
        <begin position="175"/>
        <end position="199"/>
    </location>
</feature>
<feature type="transmembrane region" description="Helical" evidence="6">
    <location>
        <begin position="230"/>
        <end position="254"/>
    </location>
</feature>
<dbReference type="GO" id="GO:0016020">
    <property type="term" value="C:membrane"/>
    <property type="evidence" value="ECO:0007669"/>
    <property type="project" value="UniProtKB-SubCell"/>
</dbReference>
<feature type="transmembrane region" description="Helical" evidence="6">
    <location>
        <begin position="295"/>
        <end position="318"/>
    </location>
</feature>
<comment type="similarity">
    <text evidence="6">Belongs to the inorganic phosphate transporter (PiT) (TC 2.A.20) family.</text>
</comment>
<protein>
    <recommendedName>
        <fullName evidence="6">Phosphate transporter</fullName>
    </recommendedName>
</protein>
<organism evidence="7 8">
    <name type="scientific">Aliiruegeria lutimaris</name>
    <dbReference type="NCBI Taxonomy" id="571298"/>
    <lineage>
        <taxon>Bacteria</taxon>
        <taxon>Pseudomonadati</taxon>
        <taxon>Pseudomonadota</taxon>
        <taxon>Alphaproteobacteria</taxon>
        <taxon>Rhodobacterales</taxon>
        <taxon>Roseobacteraceae</taxon>
        <taxon>Aliiruegeria</taxon>
    </lineage>
</organism>
<evidence type="ECO:0000313" key="8">
    <source>
        <dbReference type="Proteomes" id="UP000199382"/>
    </source>
</evidence>
<feature type="transmembrane region" description="Helical" evidence="6">
    <location>
        <begin position="449"/>
        <end position="465"/>
    </location>
</feature>
<feature type="transmembrane region" description="Helical" evidence="6">
    <location>
        <begin position="338"/>
        <end position="357"/>
    </location>
</feature>
<feature type="transmembrane region" description="Helical" evidence="6">
    <location>
        <begin position="127"/>
        <end position="152"/>
    </location>
</feature>
<dbReference type="STRING" id="571298.SAMN04488026_103923"/>
<feature type="transmembrane region" description="Helical" evidence="6">
    <location>
        <begin position="424"/>
        <end position="443"/>
    </location>
</feature>
<evidence type="ECO:0000256" key="1">
    <source>
        <dbReference type="ARBA" id="ARBA00004141"/>
    </source>
</evidence>
<keyword evidence="5 6" id="KW-0472">Membrane</keyword>
<dbReference type="InterPro" id="IPR001204">
    <property type="entry name" value="Phos_transporter"/>
</dbReference>
<evidence type="ECO:0000256" key="4">
    <source>
        <dbReference type="ARBA" id="ARBA00022989"/>
    </source>
</evidence>
<comment type="subcellular location">
    <subcellularLocation>
        <location evidence="1 6">Membrane</location>
        <topology evidence="1 6">Multi-pass membrane protein</topology>
    </subcellularLocation>
</comment>
<dbReference type="GO" id="GO:0005315">
    <property type="term" value="F:phosphate transmembrane transporter activity"/>
    <property type="evidence" value="ECO:0007669"/>
    <property type="project" value="InterPro"/>
</dbReference>
<dbReference type="Pfam" id="PF01384">
    <property type="entry name" value="PHO4"/>
    <property type="match status" value="1"/>
</dbReference>
<sequence length="529" mass="55770">MCVTLSLRKCCTFVTWIEAKKLCRERRKSEVLGDNVSDKNYEPRHFETLDRDLDRLSRLEAANAFVARPMAAPALAAAFILLSGLLAALLMDGTTGTMVIVVAAALGAYMAVNIGANDVANNMGPAVGANVLSMGGAIAIAIVFESAGALIAGGDVVSTVAKGIVAPESTPSAEIFIEAMMAALFAAALWVNIATWIGAPVSTTHAVVGGVMGAGIAAAGFGAVNWPIMAAIAASWVISPLLGGLIAAGFLWFIKERIIYQPDKIAAARVWVPVLVGIMAGAFSAYLALKGLKKIIKIDFTTALGIGLAIGIGVWLILIPVIRKRSQGLENRNRSLKVLFSIPLIVSAAFLSFAHGANDVANAVGPLAAIVSATETGDFTSAISVPFWVMMIGAFGISFGLFLFGPKLIRMVGSEITKLNPMRAFCVALSAAITVIIASWLGLPVSSTHIAVGGIFGVGFFREWYAERRLLRARHLVPDRPVHTPNERRQRKLVRRAHMMTIAAAWIVTVPAAAILSGIVFMGIRLATG</sequence>
<keyword evidence="6" id="KW-0592">Phosphate transport</keyword>
<feature type="transmembrane region" description="Helical" evidence="6">
    <location>
        <begin position="96"/>
        <end position="115"/>
    </location>
</feature>
<evidence type="ECO:0000256" key="5">
    <source>
        <dbReference type="ARBA" id="ARBA00023136"/>
    </source>
</evidence>
<dbReference type="EMBL" id="FNEK01000039">
    <property type="protein sequence ID" value="SDK37501.1"/>
    <property type="molecule type" value="Genomic_DNA"/>
</dbReference>